<feature type="compositionally biased region" description="Polar residues" evidence="1">
    <location>
        <begin position="58"/>
        <end position="69"/>
    </location>
</feature>
<evidence type="ECO:0000313" key="4">
    <source>
        <dbReference type="EMBL" id="MBU8546134.1"/>
    </source>
</evidence>
<feature type="region of interest" description="Disordered" evidence="1">
    <location>
        <begin position="58"/>
        <end position="90"/>
    </location>
</feature>
<keyword evidence="5" id="KW-1185">Reference proteome</keyword>
<dbReference type="Pfam" id="PF14020">
    <property type="entry name" value="DUF4236"/>
    <property type="match status" value="1"/>
</dbReference>
<evidence type="ECO:0000259" key="3">
    <source>
        <dbReference type="Pfam" id="PF14020"/>
    </source>
</evidence>
<organism evidence="4 5">
    <name type="scientific">Falsiroseomonas oleicola</name>
    <dbReference type="NCBI Taxonomy" id="2801474"/>
    <lineage>
        <taxon>Bacteria</taxon>
        <taxon>Pseudomonadati</taxon>
        <taxon>Pseudomonadota</taxon>
        <taxon>Alphaproteobacteria</taxon>
        <taxon>Acetobacterales</taxon>
        <taxon>Roseomonadaceae</taxon>
        <taxon>Falsiroseomonas</taxon>
    </lineage>
</organism>
<proteinExistence type="predicted"/>
<gene>
    <name evidence="4" type="ORF">JJQ90_20600</name>
</gene>
<evidence type="ECO:0000313" key="5">
    <source>
        <dbReference type="Proteomes" id="UP000689967"/>
    </source>
</evidence>
<evidence type="ECO:0000259" key="2">
    <source>
        <dbReference type="Pfam" id="PF08239"/>
    </source>
</evidence>
<feature type="compositionally biased region" description="Low complexity" evidence="1">
    <location>
        <begin position="147"/>
        <end position="158"/>
    </location>
</feature>
<evidence type="ECO:0000256" key="1">
    <source>
        <dbReference type="SAM" id="MobiDB-lite"/>
    </source>
</evidence>
<dbReference type="InterPro" id="IPR003646">
    <property type="entry name" value="SH3-like_bac-type"/>
</dbReference>
<dbReference type="InterPro" id="IPR025330">
    <property type="entry name" value="DUF4236"/>
</dbReference>
<sequence>MGWRFRKSVKILPGVRMNIGSKGITSWSFGGRGVRVNVGKRGTSTTYSLFGTGLSYRSHTPRAQPSQSAVKARVIAQSPSPPPLPGPAPARRSSIGTYAFVGVAALIMYLVLKPDRPVSQDPASPVEASSRVLQTSPPSPASRPTLVAPVSASPSSPVARPPESAPRPTFLRDAVTTTGANVRASASRSGSVVRVLNAGTQVQIVGQEGAWHRVADSSGEIMGWVHGSILR</sequence>
<feature type="domain" description="DUF4236" evidence="3">
    <location>
        <begin position="3"/>
        <end position="57"/>
    </location>
</feature>
<dbReference type="Pfam" id="PF08239">
    <property type="entry name" value="SH3_3"/>
    <property type="match status" value="1"/>
</dbReference>
<comment type="caution">
    <text evidence="4">The sequence shown here is derived from an EMBL/GenBank/DDBJ whole genome shotgun (WGS) entry which is preliminary data.</text>
</comment>
<accession>A0ABS6HCI0</accession>
<dbReference type="Proteomes" id="UP000689967">
    <property type="component" value="Unassembled WGS sequence"/>
</dbReference>
<reference evidence="4 5" key="1">
    <citation type="submission" date="2021-01" db="EMBL/GenBank/DDBJ databases">
        <title>Roseomonas sp. nov, a bacterium isolated from an oil production mixture in Yumen Oilfield.</title>
        <authorList>
            <person name="Wu D."/>
        </authorList>
    </citation>
    <scope>NUCLEOTIDE SEQUENCE [LARGE SCALE GENOMIC DNA]</scope>
    <source>
        <strain evidence="4 5">ROY-5-3</strain>
    </source>
</reference>
<name>A0ABS6HCI0_9PROT</name>
<feature type="compositionally biased region" description="Pro residues" evidence="1">
    <location>
        <begin position="79"/>
        <end position="88"/>
    </location>
</feature>
<dbReference type="RefSeq" id="WP_216878138.1">
    <property type="nucleotide sequence ID" value="NZ_JAERQM010000006.1"/>
</dbReference>
<dbReference type="EMBL" id="JAERQM010000006">
    <property type="protein sequence ID" value="MBU8546134.1"/>
    <property type="molecule type" value="Genomic_DNA"/>
</dbReference>
<protein>
    <submittedName>
        <fullName evidence="4">DUF4236 domain-containing protein</fullName>
    </submittedName>
</protein>
<feature type="region of interest" description="Disordered" evidence="1">
    <location>
        <begin position="118"/>
        <end position="169"/>
    </location>
</feature>
<feature type="domain" description="SH3b" evidence="2">
    <location>
        <begin position="179"/>
        <end position="228"/>
    </location>
</feature>